<dbReference type="PRINTS" id="PR01210">
    <property type="entry name" value="GGTRANSPTASE"/>
</dbReference>
<dbReference type="PANTHER" id="PTHR43199">
    <property type="entry name" value="GLUTATHIONE HYDROLASE"/>
    <property type="match status" value="1"/>
</dbReference>
<sequence length="524" mass="54904">MTNFSRSQIVTKPARMSQTGIVAAQHRRVAELGAQVLAAGGDALDAATAVSFGMGVLEPWMSGPAGGGAMMVWRADEAKPYAVYYGMRAPAGLDPAAFPLAGEGRASDLFPWKRVVGDRNIEGATAVAVPGVVDGIGIAHARWGRMPWHDLVQPAAAMAREGLKIDWYAGLMIASAARSLARDPDAAALFLEDGVWPPVGGWTALTDIRLAMGRMADTLDAIARNGPREMHEGDVARELARDVAEKGGSLTFTDLAAYRAEIQTPLSFAAPGGRLHVTPELTAGPTLADAFARYAAAGSFARPGDELAATADALSAAYADRLARMGDHDSPAAPGSTTHFSIVDRRGNMVAMTQTLLSVFGSRVVSPSTGLLLNNGIMWFDPEQGGPNALAGGKRCLMNVCPILGESGNTRFALGASGGRKILPAVFQLARHMLSGRDLDAAFHAPRIDVSGGDMVIADEAIPDADLAALRRTHRVETVPRTVFPYAFACPSGVARQGATNWGATEIVSPWGDAVAEEDVAATE</sequence>
<dbReference type="InterPro" id="IPR051792">
    <property type="entry name" value="GGT_bact"/>
</dbReference>
<dbReference type="Proteomes" id="UP000000321">
    <property type="component" value="Unassembled WGS sequence"/>
</dbReference>
<accession>Q1YL81</accession>
<dbReference type="BioCyc" id="AURANTIMONAS:SI859A1_02666-MONOMER"/>
<keyword evidence="6" id="KW-1185">Reference proteome</keyword>
<dbReference type="InterPro" id="IPR043137">
    <property type="entry name" value="GGT_ssub_C"/>
</dbReference>
<evidence type="ECO:0000256" key="2">
    <source>
        <dbReference type="ARBA" id="ARBA00022679"/>
    </source>
</evidence>
<dbReference type="Pfam" id="PF01019">
    <property type="entry name" value="G_glu_transpept"/>
    <property type="match status" value="2"/>
</dbReference>
<keyword evidence="2" id="KW-0808">Transferase</keyword>
<dbReference type="SUPFAM" id="SSF56235">
    <property type="entry name" value="N-terminal nucleophile aminohydrolases (Ntn hydrolases)"/>
    <property type="match status" value="1"/>
</dbReference>
<dbReference type="Gene3D" id="3.60.20.40">
    <property type="match status" value="1"/>
</dbReference>
<evidence type="ECO:0000313" key="5">
    <source>
        <dbReference type="EMBL" id="EAS51850.1"/>
    </source>
</evidence>
<dbReference type="AlphaFoldDB" id="Q1YL81"/>
<proteinExistence type="inferred from homology"/>
<keyword evidence="4" id="KW-0865">Zymogen</keyword>
<protein>
    <submittedName>
        <fullName evidence="5">Gamma-glutamyltranspeptidase</fullName>
    </submittedName>
</protein>
<dbReference type="HOGENOM" id="CLU_014813_0_3_5"/>
<comment type="similarity">
    <text evidence="1">Belongs to the gamma-glutamyltransferase family.</text>
</comment>
<dbReference type="RefSeq" id="WP_009210488.1">
    <property type="nucleotide sequence ID" value="NZ_BBWP01000002.1"/>
</dbReference>
<evidence type="ECO:0000256" key="1">
    <source>
        <dbReference type="ARBA" id="ARBA00009381"/>
    </source>
</evidence>
<dbReference type="GO" id="GO:0016740">
    <property type="term" value="F:transferase activity"/>
    <property type="evidence" value="ECO:0007669"/>
    <property type="project" value="UniProtKB-KW"/>
</dbReference>
<keyword evidence="3" id="KW-0378">Hydrolase</keyword>
<organism evidence="5 6">
    <name type="scientific">Aurantimonas manganoxydans (strain ATCC BAA-1229 / DSM 21871 / SI85-9A1)</name>
    <dbReference type="NCBI Taxonomy" id="287752"/>
    <lineage>
        <taxon>Bacteria</taxon>
        <taxon>Pseudomonadati</taxon>
        <taxon>Pseudomonadota</taxon>
        <taxon>Alphaproteobacteria</taxon>
        <taxon>Hyphomicrobiales</taxon>
        <taxon>Aurantimonadaceae</taxon>
        <taxon>Aurantimonas</taxon>
    </lineage>
</organism>
<dbReference type="PANTHER" id="PTHR43199:SF1">
    <property type="entry name" value="GLUTATHIONE HYDROLASE PROENZYME"/>
    <property type="match status" value="1"/>
</dbReference>
<evidence type="ECO:0000313" key="6">
    <source>
        <dbReference type="Proteomes" id="UP000000321"/>
    </source>
</evidence>
<reference evidence="5 6" key="1">
    <citation type="journal article" date="2008" name="Appl. Environ. Microbiol.">
        <title>Genomic insights into Mn(II) oxidation by the marine alphaproteobacterium Aurantimonas sp. strain SI85-9A1.</title>
        <authorList>
            <person name="Dick G.J."/>
            <person name="Podell S."/>
            <person name="Johnson H.A."/>
            <person name="Rivera-Espinoza Y."/>
            <person name="Bernier-Latmani R."/>
            <person name="McCarthy J.K."/>
            <person name="Torpey J.W."/>
            <person name="Clement B.G."/>
            <person name="Gaasterland T."/>
            <person name="Tebo B.M."/>
        </authorList>
    </citation>
    <scope>NUCLEOTIDE SEQUENCE [LARGE SCALE GENOMIC DNA]</scope>
    <source>
        <strain evidence="5 6">SI85-9A1</strain>
    </source>
</reference>
<comment type="caution">
    <text evidence="5">The sequence shown here is derived from an EMBL/GenBank/DDBJ whole genome shotgun (WGS) entry which is preliminary data.</text>
</comment>
<evidence type="ECO:0000256" key="3">
    <source>
        <dbReference type="ARBA" id="ARBA00022801"/>
    </source>
</evidence>
<dbReference type="InterPro" id="IPR029055">
    <property type="entry name" value="Ntn_hydrolases_N"/>
</dbReference>
<gene>
    <name evidence="5" type="ORF">SI859A1_02666</name>
</gene>
<dbReference type="GO" id="GO:0016787">
    <property type="term" value="F:hydrolase activity"/>
    <property type="evidence" value="ECO:0007669"/>
    <property type="project" value="UniProtKB-KW"/>
</dbReference>
<evidence type="ECO:0000256" key="4">
    <source>
        <dbReference type="ARBA" id="ARBA00023145"/>
    </source>
</evidence>
<dbReference type="EMBL" id="AAPJ01000001">
    <property type="protein sequence ID" value="EAS51850.1"/>
    <property type="molecule type" value="Genomic_DNA"/>
</dbReference>
<dbReference type="OrthoDB" id="9781342at2"/>
<name>Q1YL81_AURMS</name>